<evidence type="ECO:0000256" key="3">
    <source>
        <dbReference type="SAM" id="Phobius"/>
    </source>
</evidence>
<evidence type="ECO:0000256" key="1">
    <source>
        <dbReference type="ARBA" id="ARBA00022676"/>
    </source>
</evidence>
<keyword evidence="1" id="KW-0328">Glycosyltransferase</keyword>
<dbReference type="GO" id="GO:0016757">
    <property type="term" value="F:glycosyltransferase activity"/>
    <property type="evidence" value="ECO:0007669"/>
    <property type="project" value="UniProtKB-KW"/>
</dbReference>
<accession>A0A381UKQ4</accession>
<feature type="domain" description="Glycosyltransferase 2-like" evidence="4">
    <location>
        <begin position="39"/>
        <end position="209"/>
    </location>
</feature>
<gene>
    <name evidence="5" type="ORF">METZ01_LOCUS81564</name>
</gene>
<feature type="transmembrane region" description="Helical" evidence="3">
    <location>
        <begin position="6"/>
        <end position="25"/>
    </location>
</feature>
<proteinExistence type="predicted"/>
<dbReference type="PANTHER" id="PTHR43630">
    <property type="entry name" value="POLY-BETA-1,6-N-ACETYL-D-GLUCOSAMINE SYNTHASE"/>
    <property type="match status" value="1"/>
</dbReference>
<sequence length="373" mass="41665">MFAALFSLTVTLYAAILLFFILGLFSTRESRTENQPFVSIVIPARNEKDHIENILQDVTHQTYPIDYYEIIVVDDESSDITSNLVNAFSQRYPNVKPMSSQEGSPHLKNKKRALDVGIRASKGEIVLVTDADCRVTSRWVETMVSYFTPDVGFAIGHSQVDSNETLNQQIEALDYLMLSAAARSTAQLGVPFACTGQNLAYRRAAFDEVGGFSSFADSLGGDDNFLLQAVRRKTSWEIVAALDPNSFVRTVPCNSRSEFVSQRIRWASDSLYFKEANPLFFIVIVTTFLANLFPVVFVIGLIFGLGSLSPLINGLAVKFFAEGLMMAKATRLFNNRDLRKAFVSWFLFQIPYIVYMGFTTLTGKSTTWGGRQS</sequence>
<evidence type="ECO:0000313" key="5">
    <source>
        <dbReference type="EMBL" id="SVA28710.1"/>
    </source>
</evidence>
<protein>
    <recommendedName>
        <fullName evidence="4">Glycosyltransferase 2-like domain-containing protein</fullName>
    </recommendedName>
</protein>
<evidence type="ECO:0000256" key="2">
    <source>
        <dbReference type="ARBA" id="ARBA00022679"/>
    </source>
</evidence>
<dbReference type="SUPFAM" id="SSF53448">
    <property type="entry name" value="Nucleotide-diphospho-sugar transferases"/>
    <property type="match status" value="1"/>
</dbReference>
<dbReference type="Gene3D" id="3.90.550.10">
    <property type="entry name" value="Spore Coat Polysaccharide Biosynthesis Protein SpsA, Chain A"/>
    <property type="match status" value="1"/>
</dbReference>
<keyword evidence="2" id="KW-0808">Transferase</keyword>
<dbReference type="PANTHER" id="PTHR43630:SF1">
    <property type="entry name" value="POLY-BETA-1,6-N-ACETYL-D-GLUCOSAMINE SYNTHASE"/>
    <property type="match status" value="1"/>
</dbReference>
<feature type="transmembrane region" description="Helical" evidence="3">
    <location>
        <begin position="279"/>
        <end position="305"/>
    </location>
</feature>
<feature type="transmembrane region" description="Helical" evidence="3">
    <location>
        <begin position="341"/>
        <end position="358"/>
    </location>
</feature>
<dbReference type="InterPro" id="IPR001173">
    <property type="entry name" value="Glyco_trans_2-like"/>
</dbReference>
<reference evidence="5" key="1">
    <citation type="submission" date="2018-05" db="EMBL/GenBank/DDBJ databases">
        <authorList>
            <person name="Lanie J.A."/>
            <person name="Ng W.-L."/>
            <person name="Kazmierczak K.M."/>
            <person name="Andrzejewski T.M."/>
            <person name="Davidsen T.M."/>
            <person name="Wayne K.J."/>
            <person name="Tettelin H."/>
            <person name="Glass J.I."/>
            <person name="Rusch D."/>
            <person name="Podicherti R."/>
            <person name="Tsui H.-C.T."/>
            <person name="Winkler M.E."/>
        </authorList>
    </citation>
    <scope>NUCLEOTIDE SEQUENCE</scope>
</reference>
<dbReference type="AlphaFoldDB" id="A0A381UKQ4"/>
<organism evidence="5">
    <name type="scientific">marine metagenome</name>
    <dbReference type="NCBI Taxonomy" id="408172"/>
    <lineage>
        <taxon>unclassified sequences</taxon>
        <taxon>metagenomes</taxon>
        <taxon>ecological metagenomes</taxon>
    </lineage>
</organism>
<keyword evidence="3" id="KW-0472">Membrane</keyword>
<name>A0A381UKQ4_9ZZZZ</name>
<dbReference type="Pfam" id="PF00535">
    <property type="entry name" value="Glycos_transf_2"/>
    <property type="match status" value="1"/>
</dbReference>
<dbReference type="InterPro" id="IPR029044">
    <property type="entry name" value="Nucleotide-diphossugar_trans"/>
</dbReference>
<keyword evidence="3" id="KW-0812">Transmembrane</keyword>
<evidence type="ECO:0000259" key="4">
    <source>
        <dbReference type="Pfam" id="PF00535"/>
    </source>
</evidence>
<dbReference type="EMBL" id="UINC01006632">
    <property type="protein sequence ID" value="SVA28710.1"/>
    <property type="molecule type" value="Genomic_DNA"/>
</dbReference>
<keyword evidence="3" id="KW-1133">Transmembrane helix</keyword>